<dbReference type="GO" id="GO:0016787">
    <property type="term" value="F:hydrolase activity"/>
    <property type="evidence" value="ECO:0007669"/>
    <property type="project" value="UniProtKB-KW"/>
</dbReference>
<dbReference type="InterPro" id="IPR003607">
    <property type="entry name" value="HD/PDEase_dom"/>
</dbReference>
<dbReference type="InterPro" id="IPR006675">
    <property type="entry name" value="HDIG_dom"/>
</dbReference>
<dbReference type="SMART" id="SM00322">
    <property type="entry name" value="KH"/>
    <property type="match status" value="1"/>
</dbReference>
<dbReference type="EC" id="3.1.-.-" evidence="5 6"/>
<evidence type="ECO:0000256" key="2">
    <source>
        <dbReference type="ARBA" id="ARBA00022759"/>
    </source>
</evidence>
<dbReference type="InterPro" id="IPR015946">
    <property type="entry name" value="KH_dom-like_a/b"/>
</dbReference>
<gene>
    <name evidence="5" type="primary">rny</name>
    <name evidence="9" type="ORF">UX44_C0029G0004</name>
</gene>
<dbReference type="InterPro" id="IPR022711">
    <property type="entry name" value="RNase_Y_N"/>
</dbReference>
<dbReference type="Gene3D" id="1.10.3210.10">
    <property type="entry name" value="Hypothetical protein af1432"/>
    <property type="match status" value="1"/>
</dbReference>
<keyword evidence="3 5" id="KW-0378">Hydrolase</keyword>
<dbReference type="GO" id="GO:0004521">
    <property type="term" value="F:RNA endonuclease activity"/>
    <property type="evidence" value="ECO:0007669"/>
    <property type="project" value="UniProtKB-UniRule"/>
</dbReference>
<dbReference type="InterPro" id="IPR036612">
    <property type="entry name" value="KH_dom_type_1_sf"/>
</dbReference>
<keyword evidence="4 5" id="KW-0694">RNA-binding</keyword>
<dbReference type="SUPFAM" id="SSF109604">
    <property type="entry name" value="HD-domain/PDEase-like"/>
    <property type="match status" value="1"/>
</dbReference>
<dbReference type="PROSITE" id="PS51831">
    <property type="entry name" value="HD"/>
    <property type="match status" value="1"/>
</dbReference>
<dbReference type="GO" id="GO:0005886">
    <property type="term" value="C:plasma membrane"/>
    <property type="evidence" value="ECO:0007669"/>
    <property type="project" value="UniProtKB-UniRule"/>
</dbReference>
<evidence type="ECO:0000313" key="10">
    <source>
        <dbReference type="Proteomes" id="UP000034732"/>
    </source>
</evidence>
<comment type="similarity">
    <text evidence="5">Belongs to the RNase Y family.</text>
</comment>
<keyword evidence="7" id="KW-0175">Coiled coil</keyword>
<evidence type="ECO:0000313" key="9">
    <source>
        <dbReference type="EMBL" id="KKU29886.1"/>
    </source>
</evidence>
<dbReference type="Pfam" id="PF00013">
    <property type="entry name" value="KH_1"/>
    <property type="match status" value="1"/>
</dbReference>
<evidence type="ECO:0000256" key="5">
    <source>
        <dbReference type="HAMAP-Rule" id="MF_00335"/>
    </source>
</evidence>
<name>A0A0G1PAT3_UNCKA</name>
<evidence type="ECO:0000256" key="7">
    <source>
        <dbReference type="SAM" id="Coils"/>
    </source>
</evidence>
<reference evidence="9 10" key="1">
    <citation type="journal article" date="2015" name="Nature">
        <title>rRNA introns, odd ribosomes, and small enigmatic genomes across a large radiation of phyla.</title>
        <authorList>
            <person name="Brown C.T."/>
            <person name="Hug L.A."/>
            <person name="Thomas B.C."/>
            <person name="Sharon I."/>
            <person name="Castelle C.J."/>
            <person name="Singh A."/>
            <person name="Wilkins M.J."/>
            <person name="Williams K.H."/>
            <person name="Banfield J.F."/>
        </authorList>
    </citation>
    <scope>NUCLEOTIDE SEQUENCE [LARGE SCALE GENOMIC DNA]</scope>
</reference>
<protein>
    <recommendedName>
        <fullName evidence="5 6">Ribonuclease Y</fullName>
        <shortName evidence="5">RNase Y</shortName>
        <ecNumber evidence="5 6">3.1.-.-</ecNumber>
    </recommendedName>
</protein>
<sequence>MQTIVLLVITVISAAAAAAGVSYFLAARKAKSGDVTSPPATAGAVVDDHTLVAEAKGKAKEIIFEAKDLALKVKSEADDSLNKKRAEWNDLERKLVSAKAEIEAKEKQVKVQEASLADAKKALEKKQQETDELYRKQQDTLSNVSGLTKEEARNLVLKSFERELVDEKGRMLKQMEEDVKKEIDVTAREVLVDAMRYGAHDYVVEYAVSRVKLPDDDMKGRIIGKEGRNIKMFEELTGVDLDMDSYPGDVVVSCFDPVRREIARAALERLIADGRIQPAKIEEIVEQTKAEIDRIIQKEGDNLCHRVGVYNLPKELVYMLGKFKYRFSYGQNMIEHTLEETRIGVAIAHELGIDVEIVKLGCLLHDIGKVVNDEEGTHVQLGVDLLKKLKIDERVVNCVAEHHEDRPFSSIESSVVNLADHVSGTRPGARSEDYDAYVKRLKDLEAAAVSFDGVDRAHAISAGREVRVFVVPERVDDTSTRLLAREIAKKIELEQTYPGVVKVTVIREIRATDIAK</sequence>
<dbReference type="NCBIfam" id="TIGR00277">
    <property type="entry name" value="HDIG"/>
    <property type="match status" value="1"/>
</dbReference>
<dbReference type="InterPro" id="IPR004088">
    <property type="entry name" value="KH_dom_type_1"/>
</dbReference>
<dbReference type="InterPro" id="IPR004087">
    <property type="entry name" value="KH_dom"/>
</dbReference>
<evidence type="ECO:0000256" key="6">
    <source>
        <dbReference type="NCBIfam" id="TIGR03319"/>
    </source>
</evidence>
<dbReference type="Proteomes" id="UP000034732">
    <property type="component" value="Unassembled WGS sequence"/>
</dbReference>
<accession>A0A0G1PAT3</accession>
<dbReference type="Pfam" id="PF12072">
    <property type="entry name" value="RNase_Y_N"/>
    <property type="match status" value="1"/>
</dbReference>
<evidence type="ECO:0000256" key="3">
    <source>
        <dbReference type="ARBA" id="ARBA00022801"/>
    </source>
</evidence>
<dbReference type="InterPro" id="IPR017705">
    <property type="entry name" value="Ribonuclease_Y"/>
</dbReference>
<dbReference type="GO" id="GO:0003723">
    <property type="term" value="F:RNA binding"/>
    <property type="evidence" value="ECO:0007669"/>
    <property type="project" value="UniProtKB-UniRule"/>
</dbReference>
<comment type="function">
    <text evidence="5">Endoribonuclease that initiates mRNA decay.</text>
</comment>
<dbReference type="HAMAP" id="MF_00335">
    <property type="entry name" value="RNase_Y"/>
    <property type="match status" value="1"/>
</dbReference>
<dbReference type="CDD" id="cd22431">
    <property type="entry name" value="KH-I_RNaseY"/>
    <property type="match status" value="1"/>
</dbReference>
<dbReference type="PANTHER" id="PTHR12826:SF15">
    <property type="entry name" value="RIBONUCLEASE Y"/>
    <property type="match status" value="1"/>
</dbReference>
<comment type="caution">
    <text evidence="9">The sequence shown here is derived from an EMBL/GenBank/DDBJ whole genome shotgun (WGS) entry which is preliminary data.</text>
</comment>
<dbReference type="PROSITE" id="PS50084">
    <property type="entry name" value="KH_TYPE_1"/>
    <property type="match status" value="1"/>
</dbReference>
<dbReference type="AlphaFoldDB" id="A0A0G1PAT3"/>
<proteinExistence type="inferred from homology"/>
<keyword evidence="2 5" id="KW-0255">Endonuclease</keyword>
<dbReference type="InterPro" id="IPR006674">
    <property type="entry name" value="HD_domain"/>
</dbReference>
<dbReference type="GO" id="GO:0006402">
    <property type="term" value="P:mRNA catabolic process"/>
    <property type="evidence" value="ECO:0007669"/>
    <property type="project" value="UniProtKB-UniRule"/>
</dbReference>
<dbReference type="Pfam" id="PF01966">
    <property type="entry name" value="HD"/>
    <property type="match status" value="1"/>
</dbReference>
<dbReference type="Gene3D" id="3.30.300.20">
    <property type="match status" value="1"/>
</dbReference>
<evidence type="ECO:0000259" key="8">
    <source>
        <dbReference type="PROSITE" id="PS51831"/>
    </source>
</evidence>
<evidence type="ECO:0000256" key="4">
    <source>
        <dbReference type="ARBA" id="ARBA00022884"/>
    </source>
</evidence>
<dbReference type="SMART" id="SM00471">
    <property type="entry name" value="HDc"/>
    <property type="match status" value="1"/>
</dbReference>
<dbReference type="PATRIC" id="fig|1619107.3.peg.472"/>
<keyword evidence="1 5" id="KW-0540">Nuclease</keyword>
<dbReference type="EMBL" id="LCMF01000029">
    <property type="protein sequence ID" value="KKU29886.1"/>
    <property type="molecule type" value="Genomic_DNA"/>
</dbReference>
<feature type="coiled-coil region" evidence="7">
    <location>
        <begin position="81"/>
        <end position="136"/>
    </location>
</feature>
<dbReference type="SUPFAM" id="SSF54791">
    <property type="entry name" value="Eukaryotic type KH-domain (KH-domain type I)"/>
    <property type="match status" value="1"/>
</dbReference>
<evidence type="ECO:0000256" key="1">
    <source>
        <dbReference type="ARBA" id="ARBA00022722"/>
    </source>
</evidence>
<organism evidence="9 10">
    <name type="scientific">candidate division WWE3 bacterium GW2011_GWA1_46_21</name>
    <dbReference type="NCBI Taxonomy" id="1619107"/>
    <lineage>
        <taxon>Bacteria</taxon>
        <taxon>Katanobacteria</taxon>
    </lineage>
</organism>
<dbReference type="NCBIfam" id="TIGR03319">
    <property type="entry name" value="RNase_Y"/>
    <property type="match status" value="1"/>
</dbReference>
<feature type="domain" description="HD" evidence="8">
    <location>
        <begin position="333"/>
        <end position="425"/>
    </location>
</feature>
<dbReference type="PANTHER" id="PTHR12826">
    <property type="entry name" value="RIBONUCLEASE Y"/>
    <property type="match status" value="1"/>
</dbReference>